<accession>A0AAN6HZM2</accession>
<proteinExistence type="predicted"/>
<feature type="compositionally biased region" description="Acidic residues" evidence="1">
    <location>
        <begin position="27"/>
        <end position="36"/>
    </location>
</feature>
<dbReference type="EMBL" id="JAHLUH010000010">
    <property type="protein sequence ID" value="KAG7726284.1"/>
    <property type="molecule type" value="Genomic_DNA"/>
</dbReference>
<feature type="compositionally biased region" description="Basic and acidic residues" evidence="1">
    <location>
        <begin position="184"/>
        <end position="213"/>
    </location>
</feature>
<gene>
    <name evidence="2" type="ORF">KL933_003726</name>
</gene>
<sequence length="213" mass="21846">MYGVGVHKEEEGTDAERRAEEDRSGDGDDEVCDDGGSETAAVDGRDTAADGDDGGADHGGGVCGECVCEVDGPDGATKESVSVGAPDEVEADEGPGMLESETGESAEICGSDTDIDTEGQKSGIVRDNEVTSGSESEGLRGLAVGTVGNTGEISGRDREGNEEPSGKDNDGRISGTDMEGMRSGLEKDGRERSGECGEESVNEKDGKVEDSLW</sequence>
<evidence type="ECO:0000256" key="1">
    <source>
        <dbReference type="SAM" id="MobiDB-lite"/>
    </source>
</evidence>
<feature type="compositionally biased region" description="Basic and acidic residues" evidence="1">
    <location>
        <begin position="1"/>
        <end position="26"/>
    </location>
</feature>
<evidence type="ECO:0000313" key="3">
    <source>
        <dbReference type="Proteomes" id="UP000738402"/>
    </source>
</evidence>
<feature type="compositionally biased region" description="Basic and acidic residues" evidence="1">
    <location>
        <begin position="154"/>
        <end position="171"/>
    </location>
</feature>
<name>A0AAN6HZM2_9ASCO</name>
<feature type="region of interest" description="Disordered" evidence="1">
    <location>
        <begin position="1"/>
        <end position="213"/>
    </location>
</feature>
<comment type="caution">
    <text evidence="2">The sequence shown here is derived from an EMBL/GenBank/DDBJ whole genome shotgun (WGS) entry which is preliminary data.</text>
</comment>
<protein>
    <submittedName>
        <fullName evidence="2">Uncharacterized protein</fullName>
    </submittedName>
</protein>
<dbReference type="AlphaFoldDB" id="A0AAN6HZM2"/>
<reference evidence="2" key="1">
    <citation type="journal article" date="2021" name="G3 (Bethesda)">
        <title>Genomic diversity, chromosomal rearrangements, and interspecies hybridization in the ogataea polymorpha species complex.</title>
        <authorList>
            <person name="Hanson S.J."/>
            <person name="Cinneide E.O."/>
            <person name="Salzberg L.I."/>
            <person name="Wolfe K.H."/>
            <person name="McGowan J."/>
            <person name="Fitzpatrick D.A."/>
            <person name="Matlin K."/>
        </authorList>
    </citation>
    <scope>NUCLEOTIDE SEQUENCE</scope>
    <source>
        <strain evidence="2">83-405-1</strain>
    </source>
</reference>
<evidence type="ECO:0000313" key="2">
    <source>
        <dbReference type="EMBL" id="KAG7726284.1"/>
    </source>
</evidence>
<dbReference type="Proteomes" id="UP000738402">
    <property type="component" value="Unassembled WGS sequence"/>
</dbReference>
<organism evidence="2 3">
    <name type="scientific">Ogataea haglerorum</name>
    <dbReference type="NCBI Taxonomy" id="1937702"/>
    <lineage>
        <taxon>Eukaryota</taxon>
        <taxon>Fungi</taxon>
        <taxon>Dikarya</taxon>
        <taxon>Ascomycota</taxon>
        <taxon>Saccharomycotina</taxon>
        <taxon>Pichiomycetes</taxon>
        <taxon>Pichiales</taxon>
        <taxon>Pichiaceae</taxon>
        <taxon>Ogataea</taxon>
    </lineage>
</organism>